<evidence type="ECO:0000313" key="2">
    <source>
        <dbReference type="Proteomes" id="UP001552299"/>
    </source>
</evidence>
<sequence>MYPEVHSGGDFFQGVLGSMPGHGHRIVDKELSIQLRSYIIWYQSRQDGSVRQQLLDVCRRRHPLSHLAKIEFRQFLLFFPGTSSATFCRYGSANLKSYHTFSGSAISSLSSNIFLRAFCFLGCLDYFPRLGKMIISGSYTMLWYAVSITLDCCESVESDFTSLRAGALNFPGLDDDDTCPPFPWTVHGQPGKDVILTLDDPSRTLSLSPGLKLPHLCAVCQFLGTLPVLFLRFFCSSSALPSYYSDWILNIVCWNMRLHPALHLWASSAVVAAD</sequence>
<protein>
    <submittedName>
        <fullName evidence="1">Uncharacterized protein</fullName>
    </submittedName>
</protein>
<reference evidence="1 2" key="1">
    <citation type="journal article" date="2024" name="Plant Biotechnol. J.">
        <title>Dendrobium thyrsiflorum genome and its molecular insights into genes involved in important horticultural traits.</title>
        <authorList>
            <person name="Chen B."/>
            <person name="Wang J.Y."/>
            <person name="Zheng P.J."/>
            <person name="Li K.L."/>
            <person name="Liang Y.M."/>
            <person name="Chen X.F."/>
            <person name="Zhang C."/>
            <person name="Zhao X."/>
            <person name="He X."/>
            <person name="Zhang G.Q."/>
            <person name="Liu Z.J."/>
            <person name="Xu Q."/>
        </authorList>
    </citation>
    <scope>NUCLEOTIDE SEQUENCE [LARGE SCALE GENOMIC DNA]</scope>
    <source>
        <strain evidence="1">GZMU011</strain>
    </source>
</reference>
<dbReference type="Proteomes" id="UP001552299">
    <property type="component" value="Unassembled WGS sequence"/>
</dbReference>
<proteinExistence type="predicted"/>
<organism evidence="1 2">
    <name type="scientific">Dendrobium thyrsiflorum</name>
    <name type="common">Pinecone-like raceme dendrobium</name>
    <name type="synonym">Orchid</name>
    <dbReference type="NCBI Taxonomy" id="117978"/>
    <lineage>
        <taxon>Eukaryota</taxon>
        <taxon>Viridiplantae</taxon>
        <taxon>Streptophyta</taxon>
        <taxon>Embryophyta</taxon>
        <taxon>Tracheophyta</taxon>
        <taxon>Spermatophyta</taxon>
        <taxon>Magnoliopsida</taxon>
        <taxon>Liliopsida</taxon>
        <taxon>Asparagales</taxon>
        <taxon>Orchidaceae</taxon>
        <taxon>Epidendroideae</taxon>
        <taxon>Malaxideae</taxon>
        <taxon>Dendrobiinae</taxon>
        <taxon>Dendrobium</taxon>
    </lineage>
</organism>
<accession>A0ABD0UCH9</accession>
<keyword evidence="2" id="KW-1185">Reference proteome</keyword>
<evidence type="ECO:0000313" key="1">
    <source>
        <dbReference type="EMBL" id="KAL0910246.1"/>
    </source>
</evidence>
<dbReference type="AlphaFoldDB" id="A0ABD0UCH9"/>
<dbReference type="EMBL" id="JANQDX010000016">
    <property type="protein sequence ID" value="KAL0910246.1"/>
    <property type="molecule type" value="Genomic_DNA"/>
</dbReference>
<comment type="caution">
    <text evidence="1">The sequence shown here is derived from an EMBL/GenBank/DDBJ whole genome shotgun (WGS) entry which is preliminary data.</text>
</comment>
<gene>
    <name evidence="1" type="ORF">M5K25_021207</name>
</gene>
<name>A0ABD0UCH9_DENTH</name>